<dbReference type="SUPFAM" id="SSF51366">
    <property type="entry name" value="Ribulose-phoshate binding barrel"/>
    <property type="match status" value="1"/>
</dbReference>
<dbReference type="InterPro" id="IPR013785">
    <property type="entry name" value="Aldolase_TIM"/>
</dbReference>
<gene>
    <name evidence="9" type="primary">trpA</name>
    <name evidence="11" type="ORF">RJ40_07480</name>
</gene>
<dbReference type="FunFam" id="3.20.20.70:FF:000037">
    <property type="entry name" value="Tryptophan synthase alpha chain"/>
    <property type="match status" value="1"/>
</dbReference>
<dbReference type="Pfam" id="PF00290">
    <property type="entry name" value="Trp_syntA"/>
    <property type="match status" value="1"/>
</dbReference>
<keyword evidence="12" id="KW-1185">Reference proteome</keyword>
<comment type="pathway">
    <text evidence="2 9">Amino-acid biosynthesis; L-tryptophan biosynthesis; L-tryptophan from chorismate: step 5/5.</text>
</comment>
<dbReference type="Gene3D" id="3.20.20.70">
    <property type="entry name" value="Aldolase class I"/>
    <property type="match status" value="1"/>
</dbReference>
<comment type="function">
    <text evidence="1 9">The alpha subunit is responsible for the aldol cleavage of indoleglycerol phosphate to indole and glyceraldehyde 3-phosphate.</text>
</comment>
<evidence type="ECO:0000256" key="9">
    <source>
        <dbReference type="HAMAP-Rule" id="MF_00131"/>
    </source>
</evidence>
<dbReference type="PANTHER" id="PTHR43406">
    <property type="entry name" value="TRYPTOPHAN SYNTHASE, ALPHA CHAIN"/>
    <property type="match status" value="1"/>
</dbReference>
<evidence type="ECO:0000256" key="6">
    <source>
        <dbReference type="ARBA" id="ARBA00023141"/>
    </source>
</evidence>
<evidence type="ECO:0000256" key="5">
    <source>
        <dbReference type="ARBA" id="ARBA00022822"/>
    </source>
</evidence>
<dbReference type="CDD" id="cd04724">
    <property type="entry name" value="Tryptophan_synthase_alpha"/>
    <property type="match status" value="1"/>
</dbReference>
<dbReference type="KEGG" id="maqe:RJ40_07480"/>
<dbReference type="GeneID" id="76424193"/>
<dbReference type="PANTHER" id="PTHR43406:SF1">
    <property type="entry name" value="TRYPTOPHAN SYNTHASE ALPHA CHAIN, CHLOROPLASTIC"/>
    <property type="match status" value="1"/>
</dbReference>
<dbReference type="AlphaFoldDB" id="A0A8A3S5Z9"/>
<proteinExistence type="inferred from homology"/>
<accession>A0A8A3S5Z9</accession>
<protein>
    <recommendedName>
        <fullName evidence="9">Tryptophan synthase alpha chain</fullName>
        <ecNumber evidence="9">4.2.1.20</ecNumber>
    </recommendedName>
</protein>
<evidence type="ECO:0000256" key="1">
    <source>
        <dbReference type="ARBA" id="ARBA00003365"/>
    </source>
</evidence>
<dbReference type="InterPro" id="IPR018204">
    <property type="entry name" value="Trp_synthase_alpha_AS"/>
</dbReference>
<dbReference type="GO" id="GO:0004834">
    <property type="term" value="F:tryptophan synthase activity"/>
    <property type="evidence" value="ECO:0007669"/>
    <property type="project" value="UniProtKB-UniRule"/>
</dbReference>
<organism evidence="11 12">
    <name type="scientific">Methanofollis aquaemaris</name>
    <dbReference type="NCBI Taxonomy" id="126734"/>
    <lineage>
        <taxon>Archaea</taxon>
        <taxon>Methanobacteriati</taxon>
        <taxon>Methanobacteriota</taxon>
        <taxon>Stenosarchaea group</taxon>
        <taxon>Methanomicrobia</taxon>
        <taxon>Methanomicrobiales</taxon>
        <taxon>Methanomicrobiaceae</taxon>
        <taxon>Methanofollis</taxon>
    </lineage>
</organism>
<evidence type="ECO:0000256" key="10">
    <source>
        <dbReference type="RuleBase" id="RU003662"/>
    </source>
</evidence>
<evidence type="ECO:0000256" key="8">
    <source>
        <dbReference type="ARBA" id="ARBA00049047"/>
    </source>
</evidence>
<dbReference type="EMBL" id="CP036172">
    <property type="protein sequence ID" value="QSZ67353.1"/>
    <property type="molecule type" value="Genomic_DNA"/>
</dbReference>
<dbReference type="Proteomes" id="UP001042704">
    <property type="component" value="Chromosome"/>
</dbReference>
<sequence>MSRIGPLFSGLGRPACIAYLTGGDPDPATSLAALRSVVDAGADIIEIGVPFTDPIADGPTIRRANVRALAAGTTPARIFDLVRAVREGTAVPIVLMTAYNIVYVRGIDRFYGEAAAAGADGVIIPDMPPEESGEAVAAARRHGLDQIFLVAPNTPDERLDRIIDHAGGFLYLVSVQGVTGARAGLPPGMEERIAALRSRTPLPIAVGFGIAGPAQVRALAAAGADGVIAGSAIVEIVERHPGDSDVMCAELKSFVAGLCGAVREGA</sequence>
<keyword evidence="7 9" id="KW-0456">Lyase</keyword>
<evidence type="ECO:0000313" key="11">
    <source>
        <dbReference type="EMBL" id="QSZ67353.1"/>
    </source>
</evidence>
<evidence type="ECO:0000313" key="12">
    <source>
        <dbReference type="Proteomes" id="UP001042704"/>
    </source>
</evidence>
<dbReference type="UniPathway" id="UPA00035">
    <property type="reaction ID" value="UER00044"/>
</dbReference>
<comment type="catalytic activity">
    <reaction evidence="8 9">
        <text>(1S,2R)-1-C-(indol-3-yl)glycerol 3-phosphate + L-serine = D-glyceraldehyde 3-phosphate + L-tryptophan + H2O</text>
        <dbReference type="Rhea" id="RHEA:10532"/>
        <dbReference type="ChEBI" id="CHEBI:15377"/>
        <dbReference type="ChEBI" id="CHEBI:33384"/>
        <dbReference type="ChEBI" id="CHEBI:57912"/>
        <dbReference type="ChEBI" id="CHEBI:58866"/>
        <dbReference type="ChEBI" id="CHEBI:59776"/>
        <dbReference type="EC" id="4.2.1.20"/>
    </reaction>
</comment>
<dbReference type="HAMAP" id="MF_00131">
    <property type="entry name" value="Trp_synth_alpha"/>
    <property type="match status" value="1"/>
</dbReference>
<feature type="active site" description="Proton acceptor" evidence="9">
    <location>
        <position position="57"/>
    </location>
</feature>
<dbReference type="RefSeq" id="WP_265580241.1">
    <property type="nucleotide sequence ID" value="NZ_CP036172.1"/>
</dbReference>
<reference evidence="11" key="2">
    <citation type="submission" date="2019-02" db="EMBL/GenBank/DDBJ databases">
        <authorList>
            <person name="Chen S.-C."/>
            <person name="Chien H.-H."/>
            <person name="Lai M.-C."/>
        </authorList>
    </citation>
    <scope>NUCLEOTIDE SEQUENCE</scope>
    <source>
        <strain evidence="11">N2F9704</strain>
    </source>
</reference>
<comment type="similarity">
    <text evidence="9 10">Belongs to the TrpA family.</text>
</comment>
<dbReference type="NCBIfam" id="TIGR00262">
    <property type="entry name" value="trpA"/>
    <property type="match status" value="1"/>
</dbReference>
<evidence type="ECO:0000256" key="7">
    <source>
        <dbReference type="ARBA" id="ARBA00023239"/>
    </source>
</evidence>
<evidence type="ECO:0000256" key="3">
    <source>
        <dbReference type="ARBA" id="ARBA00011270"/>
    </source>
</evidence>
<dbReference type="PROSITE" id="PS00167">
    <property type="entry name" value="TRP_SYNTHASE_ALPHA"/>
    <property type="match status" value="1"/>
</dbReference>
<evidence type="ECO:0000256" key="4">
    <source>
        <dbReference type="ARBA" id="ARBA00022605"/>
    </source>
</evidence>
<dbReference type="EC" id="4.2.1.20" evidence="9"/>
<dbReference type="InterPro" id="IPR011060">
    <property type="entry name" value="RibuloseP-bd_barrel"/>
</dbReference>
<keyword evidence="6 9" id="KW-0057">Aromatic amino acid biosynthesis</keyword>
<reference evidence="11" key="1">
    <citation type="journal article" date="2001" name="Int. J. Syst. Evol. Microbiol.">
        <title>Methanofollis aquaemaris sp. nov., a methanogen isolated from an aquaculture fish pond.</title>
        <authorList>
            <person name="Lai M.C."/>
            <person name="Chen S.C."/>
        </authorList>
    </citation>
    <scope>NUCLEOTIDE SEQUENCE</scope>
    <source>
        <strain evidence="11">N2F9704</strain>
    </source>
</reference>
<comment type="subunit">
    <text evidence="3 9">Tetramer of two alpha and two beta chains.</text>
</comment>
<keyword evidence="5 9" id="KW-0822">Tryptophan biosynthesis</keyword>
<dbReference type="GO" id="GO:0005829">
    <property type="term" value="C:cytosol"/>
    <property type="evidence" value="ECO:0007669"/>
    <property type="project" value="TreeGrafter"/>
</dbReference>
<evidence type="ECO:0000256" key="2">
    <source>
        <dbReference type="ARBA" id="ARBA00004733"/>
    </source>
</evidence>
<dbReference type="InterPro" id="IPR002028">
    <property type="entry name" value="Trp_synthase_suA"/>
</dbReference>
<feature type="active site" description="Proton acceptor" evidence="9">
    <location>
        <position position="46"/>
    </location>
</feature>
<keyword evidence="4 9" id="KW-0028">Amino-acid biosynthesis</keyword>
<name>A0A8A3S5Z9_9EURY</name>